<protein>
    <submittedName>
        <fullName evidence="2">Quinone oxidoreductase</fullName>
    </submittedName>
</protein>
<proteinExistence type="predicted"/>
<evidence type="ECO:0000313" key="2">
    <source>
        <dbReference type="EMBL" id="OBW96114.1"/>
    </source>
</evidence>
<dbReference type="CDD" id="cd05289">
    <property type="entry name" value="MDR_like_2"/>
    <property type="match status" value="1"/>
</dbReference>
<dbReference type="RefSeq" id="WP_066104761.1">
    <property type="nucleotide sequence ID" value="NZ_JTJL01000004.1"/>
</dbReference>
<dbReference type="InterPro" id="IPR052585">
    <property type="entry name" value="Lipid_raft_assoc_Zn_ADH"/>
</dbReference>
<sequence>MQNYGVTISEFGEADVLTFQEHLPLPTINENQVLIENHYASINPVDFKTRKGLGWGAEKFKSQFPAILGFDIAGIVVQAGAASGFKVGDRVAALTFEGGAYSRYVAVNAELVARVPTNVSLEQAGAMPTVATTAYQILKQANIQTGQHILLSAPLGGVGHLLLQLLAKQAVKISVICSPAKNEAALALGANQCFDYHHPEQYPDLQADLFIDLVGGESGIAALKMVKTNGRVICIPTIHVPLLQQAGAQQHLQVEKMLAVPNSADLTTMLGYLADHSLTLQIAKVFPIQEIQTAHRLLESGRTQGKIVLALDRE</sequence>
<dbReference type="PATRIC" id="fig|505341.3.peg.274"/>
<gene>
    <name evidence="2" type="ORF">QS62_01370</name>
</gene>
<dbReference type="Gene3D" id="3.90.180.10">
    <property type="entry name" value="Medium-chain alcohol dehydrogenases, catalytic domain"/>
    <property type="match status" value="1"/>
</dbReference>
<dbReference type="GO" id="GO:0016491">
    <property type="term" value="F:oxidoreductase activity"/>
    <property type="evidence" value="ECO:0007669"/>
    <property type="project" value="InterPro"/>
</dbReference>
<dbReference type="AlphaFoldDB" id="A0A1A7P4G1"/>
<dbReference type="Proteomes" id="UP000092649">
    <property type="component" value="Unassembled WGS sequence"/>
</dbReference>
<dbReference type="PANTHER" id="PTHR43482:SF1">
    <property type="entry name" value="PROTEIN AST1-RELATED"/>
    <property type="match status" value="1"/>
</dbReference>
<name>A0A1A7P4G1_9PAST</name>
<dbReference type="Pfam" id="PF08240">
    <property type="entry name" value="ADH_N"/>
    <property type="match status" value="1"/>
</dbReference>
<dbReference type="InterPro" id="IPR011032">
    <property type="entry name" value="GroES-like_sf"/>
</dbReference>
<evidence type="ECO:0000259" key="1">
    <source>
        <dbReference type="SMART" id="SM00829"/>
    </source>
</evidence>
<dbReference type="OrthoDB" id="9780520at2"/>
<dbReference type="EMBL" id="JTJL01000004">
    <property type="protein sequence ID" value="OBW96114.1"/>
    <property type="molecule type" value="Genomic_DNA"/>
</dbReference>
<dbReference type="SUPFAM" id="SSF51735">
    <property type="entry name" value="NAD(P)-binding Rossmann-fold domains"/>
    <property type="match status" value="1"/>
</dbReference>
<dbReference type="SMART" id="SM00829">
    <property type="entry name" value="PKS_ER"/>
    <property type="match status" value="1"/>
</dbReference>
<dbReference type="PANTHER" id="PTHR43482">
    <property type="entry name" value="PROTEIN AST1-RELATED"/>
    <property type="match status" value="1"/>
</dbReference>
<keyword evidence="3" id="KW-1185">Reference proteome</keyword>
<dbReference type="InterPro" id="IPR036291">
    <property type="entry name" value="NAD(P)-bd_dom_sf"/>
</dbReference>
<accession>A0A1A7P4G1</accession>
<dbReference type="InterPro" id="IPR020843">
    <property type="entry name" value="ER"/>
</dbReference>
<dbReference type="Gene3D" id="3.40.50.720">
    <property type="entry name" value="NAD(P)-binding Rossmann-like Domain"/>
    <property type="match status" value="1"/>
</dbReference>
<feature type="domain" description="Enoyl reductase (ER)" evidence="1">
    <location>
        <begin position="12"/>
        <end position="309"/>
    </location>
</feature>
<organism evidence="2 3">
    <name type="scientific">Gallibacterium salpingitidis</name>
    <dbReference type="NCBI Taxonomy" id="505341"/>
    <lineage>
        <taxon>Bacteria</taxon>
        <taxon>Pseudomonadati</taxon>
        <taxon>Pseudomonadota</taxon>
        <taxon>Gammaproteobacteria</taxon>
        <taxon>Pasteurellales</taxon>
        <taxon>Pasteurellaceae</taxon>
        <taxon>Gallibacterium</taxon>
    </lineage>
</organism>
<comment type="caution">
    <text evidence="2">The sequence shown here is derived from an EMBL/GenBank/DDBJ whole genome shotgun (WGS) entry which is preliminary data.</text>
</comment>
<dbReference type="Pfam" id="PF13602">
    <property type="entry name" value="ADH_zinc_N_2"/>
    <property type="match status" value="1"/>
</dbReference>
<evidence type="ECO:0000313" key="3">
    <source>
        <dbReference type="Proteomes" id="UP000092649"/>
    </source>
</evidence>
<dbReference type="InterPro" id="IPR013154">
    <property type="entry name" value="ADH-like_N"/>
</dbReference>
<dbReference type="SUPFAM" id="SSF50129">
    <property type="entry name" value="GroES-like"/>
    <property type="match status" value="1"/>
</dbReference>
<reference evidence="2 3" key="1">
    <citation type="submission" date="2014-11" db="EMBL/GenBank/DDBJ databases">
        <title>Pan-genome of Gallibacterium spp.</title>
        <authorList>
            <person name="Kudirkiene E."/>
            <person name="Bojesen A.M."/>
        </authorList>
    </citation>
    <scope>NUCLEOTIDE SEQUENCE [LARGE SCALE GENOMIC DNA]</scope>
    <source>
        <strain evidence="2 3">F150</strain>
    </source>
</reference>